<reference evidence="1 2" key="1">
    <citation type="journal article" date="2023" name="Nucleic Acids Res.">
        <title>The hologenome of Daphnia magna reveals possible DNA methylation and microbiome-mediated evolution of the host genome.</title>
        <authorList>
            <person name="Chaturvedi A."/>
            <person name="Li X."/>
            <person name="Dhandapani V."/>
            <person name="Marshall H."/>
            <person name="Kissane S."/>
            <person name="Cuenca-Cambronero M."/>
            <person name="Asole G."/>
            <person name="Calvet F."/>
            <person name="Ruiz-Romero M."/>
            <person name="Marangio P."/>
            <person name="Guigo R."/>
            <person name="Rago D."/>
            <person name="Mirbahai L."/>
            <person name="Eastwood N."/>
            <person name="Colbourne J.K."/>
            <person name="Zhou J."/>
            <person name="Mallon E."/>
            <person name="Orsini L."/>
        </authorList>
    </citation>
    <scope>NUCLEOTIDE SEQUENCE [LARGE SCALE GENOMIC DNA]</scope>
    <source>
        <strain evidence="1">LRV0_1</strain>
    </source>
</reference>
<accession>A0ABQ9Z246</accession>
<proteinExistence type="predicted"/>
<keyword evidence="2" id="KW-1185">Reference proteome</keyword>
<evidence type="ECO:0000313" key="1">
    <source>
        <dbReference type="EMBL" id="KAK4006977.1"/>
    </source>
</evidence>
<sequence>MTCPSPAFLIREKTSRMSFRWLSKESEKIITSFKLSLTPVTPTRHSRAGHIGYCSRPCTPSFTIQPFVGNPKNYARYKAKFRALYENEYNGSSALLFTLEELLSKEVRNEIGNGLTDGS</sequence>
<gene>
    <name evidence="1" type="ORF">OUZ56_012131</name>
</gene>
<dbReference type="Proteomes" id="UP001234178">
    <property type="component" value="Unassembled WGS sequence"/>
</dbReference>
<organism evidence="1 2">
    <name type="scientific">Daphnia magna</name>
    <dbReference type="NCBI Taxonomy" id="35525"/>
    <lineage>
        <taxon>Eukaryota</taxon>
        <taxon>Metazoa</taxon>
        <taxon>Ecdysozoa</taxon>
        <taxon>Arthropoda</taxon>
        <taxon>Crustacea</taxon>
        <taxon>Branchiopoda</taxon>
        <taxon>Diplostraca</taxon>
        <taxon>Cladocera</taxon>
        <taxon>Anomopoda</taxon>
        <taxon>Daphniidae</taxon>
        <taxon>Daphnia</taxon>
    </lineage>
</organism>
<evidence type="ECO:0000313" key="2">
    <source>
        <dbReference type="Proteomes" id="UP001234178"/>
    </source>
</evidence>
<comment type="caution">
    <text evidence="1">The sequence shown here is derived from an EMBL/GenBank/DDBJ whole genome shotgun (WGS) entry which is preliminary data.</text>
</comment>
<protein>
    <submittedName>
        <fullName evidence="1">Uncharacterized protein</fullName>
    </submittedName>
</protein>
<dbReference type="EMBL" id="JAOYFB010000002">
    <property type="protein sequence ID" value="KAK4006977.1"/>
    <property type="molecule type" value="Genomic_DNA"/>
</dbReference>
<name>A0ABQ9Z246_9CRUS</name>